<dbReference type="Proteomes" id="UP000632535">
    <property type="component" value="Unassembled WGS sequence"/>
</dbReference>
<comment type="caution">
    <text evidence="2">The sequence shown here is derived from an EMBL/GenBank/DDBJ whole genome shotgun (WGS) entry which is preliminary data.</text>
</comment>
<dbReference type="RefSeq" id="WP_188524782.1">
    <property type="nucleotide sequence ID" value="NZ_BMDG01000012.1"/>
</dbReference>
<dbReference type="Pfam" id="PF01022">
    <property type="entry name" value="HTH_5"/>
    <property type="match status" value="1"/>
</dbReference>
<dbReference type="InterPro" id="IPR001845">
    <property type="entry name" value="HTH_ArsR_DNA-bd_dom"/>
</dbReference>
<dbReference type="SUPFAM" id="SSF46785">
    <property type="entry name" value="Winged helix' DNA-binding domain"/>
    <property type="match status" value="1"/>
</dbReference>
<dbReference type="InterPro" id="IPR036388">
    <property type="entry name" value="WH-like_DNA-bd_sf"/>
</dbReference>
<name>A0ABQ2B947_9MICO</name>
<feature type="domain" description="HTH arsR-type" evidence="1">
    <location>
        <begin position="10"/>
        <end position="105"/>
    </location>
</feature>
<sequence length="244" mass="24966">MGGRAARRTGKDVSGKDFTAVGRALAAPARSTMLNLLVDGSSRPASELAHAAGVRPSTASEHLTALADAGLVAVARRGRQRFYRLADVGVADALETLGRLCPPAPVVTLRQSAEAARLARARLCYDHLAGRLGVALTEAMAARGWLGDALVLTDAGQAGLSGAGVDVDAARSSRRPTTRACPDWTERREHLAGALGAAVATRFLGAGWVARRSGTRGLVVTDGGQAALADLWGVAAGTLDDAAA</sequence>
<evidence type="ECO:0000313" key="3">
    <source>
        <dbReference type="Proteomes" id="UP000632535"/>
    </source>
</evidence>
<organism evidence="2 3">
    <name type="scientific">Isoptericola cucumis</name>
    <dbReference type="NCBI Taxonomy" id="1776856"/>
    <lineage>
        <taxon>Bacteria</taxon>
        <taxon>Bacillati</taxon>
        <taxon>Actinomycetota</taxon>
        <taxon>Actinomycetes</taxon>
        <taxon>Micrococcales</taxon>
        <taxon>Promicromonosporaceae</taxon>
        <taxon>Isoptericola</taxon>
    </lineage>
</organism>
<proteinExistence type="predicted"/>
<keyword evidence="3" id="KW-1185">Reference proteome</keyword>
<dbReference type="InterPro" id="IPR036390">
    <property type="entry name" value="WH_DNA-bd_sf"/>
</dbReference>
<dbReference type="InterPro" id="IPR011991">
    <property type="entry name" value="ArsR-like_HTH"/>
</dbReference>
<accession>A0ABQ2B947</accession>
<reference evidence="3" key="1">
    <citation type="journal article" date="2019" name="Int. J. Syst. Evol. Microbiol.">
        <title>The Global Catalogue of Microorganisms (GCM) 10K type strain sequencing project: providing services to taxonomists for standard genome sequencing and annotation.</title>
        <authorList>
            <consortium name="The Broad Institute Genomics Platform"/>
            <consortium name="The Broad Institute Genome Sequencing Center for Infectious Disease"/>
            <person name="Wu L."/>
            <person name="Ma J."/>
        </authorList>
    </citation>
    <scope>NUCLEOTIDE SEQUENCE [LARGE SCALE GENOMIC DNA]</scope>
    <source>
        <strain evidence="3">CCM 8653</strain>
    </source>
</reference>
<dbReference type="Gene3D" id="1.10.10.10">
    <property type="entry name" value="Winged helix-like DNA-binding domain superfamily/Winged helix DNA-binding domain"/>
    <property type="match status" value="1"/>
</dbReference>
<dbReference type="PANTHER" id="PTHR39168">
    <property type="entry name" value="TRANSCRIPTIONAL REGULATOR-RELATED"/>
    <property type="match status" value="1"/>
</dbReference>
<dbReference type="PROSITE" id="PS50987">
    <property type="entry name" value="HTH_ARSR_2"/>
    <property type="match status" value="1"/>
</dbReference>
<dbReference type="NCBIfam" id="NF033788">
    <property type="entry name" value="HTH_metalloreg"/>
    <property type="match status" value="1"/>
</dbReference>
<gene>
    <name evidence="2" type="ORF">GCM10007368_32680</name>
</gene>
<dbReference type="PRINTS" id="PR00778">
    <property type="entry name" value="HTHARSR"/>
</dbReference>
<evidence type="ECO:0000313" key="2">
    <source>
        <dbReference type="EMBL" id="GGI10729.1"/>
    </source>
</evidence>
<dbReference type="SMART" id="SM00418">
    <property type="entry name" value="HTH_ARSR"/>
    <property type="match status" value="1"/>
</dbReference>
<protein>
    <submittedName>
        <fullName evidence="2">Transcriptional regulator</fullName>
    </submittedName>
</protein>
<dbReference type="InterPro" id="IPR052543">
    <property type="entry name" value="HTH_Metal-responsive_Reg"/>
</dbReference>
<evidence type="ECO:0000259" key="1">
    <source>
        <dbReference type="PROSITE" id="PS50987"/>
    </source>
</evidence>
<dbReference type="CDD" id="cd00090">
    <property type="entry name" value="HTH_ARSR"/>
    <property type="match status" value="1"/>
</dbReference>
<dbReference type="PANTHER" id="PTHR39168:SF1">
    <property type="entry name" value="TRANSCRIPTIONAL REGULATORY PROTEIN"/>
    <property type="match status" value="1"/>
</dbReference>
<dbReference type="EMBL" id="BMDG01000012">
    <property type="protein sequence ID" value="GGI10729.1"/>
    <property type="molecule type" value="Genomic_DNA"/>
</dbReference>